<dbReference type="InterPro" id="IPR036388">
    <property type="entry name" value="WH-like_DNA-bd_sf"/>
</dbReference>
<dbReference type="PANTHER" id="PTHR43537:SF54">
    <property type="entry name" value="TRANSCRIPTIONAL REGULATOR, GNTR FAMILY"/>
    <property type="match status" value="1"/>
</dbReference>
<keyword evidence="3" id="KW-0804">Transcription</keyword>
<evidence type="ECO:0000256" key="1">
    <source>
        <dbReference type="ARBA" id="ARBA00023015"/>
    </source>
</evidence>
<dbReference type="PRINTS" id="PR00035">
    <property type="entry name" value="HTHGNTR"/>
</dbReference>
<dbReference type="InterPro" id="IPR000524">
    <property type="entry name" value="Tscrpt_reg_HTH_GntR"/>
</dbReference>
<dbReference type="RefSeq" id="WP_186324750.1">
    <property type="nucleotide sequence ID" value="NZ_JBHSMC010000005.1"/>
</dbReference>
<protein>
    <submittedName>
        <fullName evidence="5">FadR/GntR family transcriptional regulator</fullName>
    </submittedName>
</protein>
<sequence length="195" mass="22354">MINKQENSKVFLTIVKDIKSIIQSDGLKAGDKIPSERTLTERLQVGRSSVREALRALELLGLIETRRGEGTFLTNFKNHRLISLLGMFILEDSSVQKDLQEAKEFLEKDIIRDICSSPNKLKIQVLMDEGHSSVDFDKLMELANNHLLYRIWIILKDYSMADMKPNRHINFQILDALVTGNEKAALSFYDQMLQS</sequence>
<dbReference type="EMBL" id="JBHSMC010000005">
    <property type="protein sequence ID" value="MFC5464385.1"/>
    <property type="molecule type" value="Genomic_DNA"/>
</dbReference>
<organism evidence="5 6">
    <name type="scientific">Lederbergia graminis</name>
    <dbReference type="NCBI Taxonomy" id="735518"/>
    <lineage>
        <taxon>Bacteria</taxon>
        <taxon>Bacillati</taxon>
        <taxon>Bacillota</taxon>
        <taxon>Bacilli</taxon>
        <taxon>Bacillales</taxon>
        <taxon>Bacillaceae</taxon>
        <taxon>Lederbergia</taxon>
    </lineage>
</organism>
<comment type="caution">
    <text evidence="5">The sequence shown here is derived from an EMBL/GenBank/DDBJ whole genome shotgun (WGS) entry which is preliminary data.</text>
</comment>
<dbReference type="PANTHER" id="PTHR43537">
    <property type="entry name" value="TRANSCRIPTIONAL REGULATOR, GNTR FAMILY"/>
    <property type="match status" value="1"/>
</dbReference>
<reference evidence="6" key="1">
    <citation type="journal article" date="2019" name="Int. J. Syst. Evol. Microbiol.">
        <title>The Global Catalogue of Microorganisms (GCM) 10K type strain sequencing project: providing services to taxonomists for standard genome sequencing and annotation.</title>
        <authorList>
            <consortium name="The Broad Institute Genomics Platform"/>
            <consortium name="The Broad Institute Genome Sequencing Center for Infectious Disease"/>
            <person name="Wu L."/>
            <person name="Ma J."/>
        </authorList>
    </citation>
    <scope>NUCLEOTIDE SEQUENCE [LARGE SCALE GENOMIC DNA]</scope>
    <source>
        <strain evidence="6">CGMCC 1.12237</strain>
    </source>
</reference>
<dbReference type="Proteomes" id="UP001596147">
    <property type="component" value="Unassembled WGS sequence"/>
</dbReference>
<keyword evidence="1" id="KW-0805">Transcription regulation</keyword>
<evidence type="ECO:0000259" key="4">
    <source>
        <dbReference type="PROSITE" id="PS50949"/>
    </source>
</evidence>
<feature type="domain" description="HTH gntR-type" evidence="4">
    <location>
        <begin position="8"/>
        <end position="76"/>
    </location>
</feature>
<dbReference type="SUPFAM" id="SSF46785">
    <property type="entry name" value="Winged helix' DNA-binding domain"/>
    <property type="match status" value="1"/>
</dbReference>
<dbReference type="Pfam" id="PF00392">
    <property type="entry name" value="GntR"/>
    <property type="match status" value="1"/>
</dbReference>
<evidence type="ECO:0000313" key="6">
    <source>
        <dbReference type="Proteomes" id="UP001596147"/>
    </source>
</evidence>
<evidence type="ECO:0000256" key="2">
    <source>
        <dbReference type="ARBA" id="ARBA00023125"/>
    </source>
</evidence>
<dbReference type="CDD" id="cd07377">
    <property type="entry name" value="WHTH_GntR"/>
    <property type="match status" value="1"/>
</dbReference>
<gene>
    <name evidence="5" type="ORF">ACFPM4_06375</name>
</gene>
<name>A0ABW0LF73_9BACI</name>
<dbReference type="PROSITE" id="PS50949">
    <property type="entry name" value="HTH_GNTR"/>
    <property type="match status" value="1"/>
</dbReference>
<dbReference type="InterPro" id="IPR036390">
    <property type="entry name" value="WH_DNA-bd_sf"/>
</dbReference>
<proteinExistence type="predicted"/>
<keyword evidence="6" id="KW-1185">Reference proteome</keyword>
<accession>A0ABW0LF73</accession>
<keyword evidence="2" id="KW-0238">DNA-binding</keyword>
<evidence type="ECO:0000313" key="5">
    <source>
        <dbReference type="EMBL" id="MFC5464385.1"/>
    </source>
</evidence>
<dbReference type="SMART" id="SM00345">
    <property type="entry name" value="HTH_GNTR"/>
    <property type="match status" value="1"/>
</dbReference>
<dbReference type="Gene3D" id="1.10.10.10">
    <property type="entry name" value="Winged helix-like DNA-binding domain superfamily/Winged helix DNA-binding domain"/>
    <property type="match status" value="1"/>
</dbReference>
<evidence type="ECO:0000256" key="3">
    <source>
        <dbReference type="ARBA" id="ARBA00023163"/>
    </source>
</evidence>